<dbReference type="PANTHER" id="PTHR16305">
    <property type="entry name" value="TESTICULAR SOLUBLE ADENYLYL CYCLASE"/>
    <property type="match status" value="1"/>
</dbReference>
<dbReference type="InterPro" id="IPR011990">
    <property type="entry name" value="TPR-like_helical_dom_sf"/>
</dbReference>
<protein>
    <submittedName>
        <fullName evidence="5">AAA family ATPase</fullName>
    </submittedName>
</protein>
<dbReference type="Pfam" id="PF00196">
    <property type="entry name" value="GerE"/>
    <property type="match status" value="1"/>
</dbReference>
<dbReference type="Pfam" id="PF13191">
    <property type="entry name" value="AAA_16"/>
    <property type="match status" value="1"/>
</dbReference>
<keyword evidence="6" id="KW-1185">Reference proteome</keyword>
<dbReference type="RefSeq" id="WP_345002888.1">
    <property type="nucleotide sequence ID" value="NZ_BAAAXV010000012.1"/>
</dbReference>
<evidence type="ECO:0000259" key="4">
    <source>
        <dbReference type="PROSITE" id="PS50043"/>
    </source>
</evidence>
<accession>A0ABV5SED9</accession>
<proteinExistence type="predicted"/>
<sequence>MRLLERESSLASLAGYAAEAGRGEGRLVLVAGEAGVGKSALVERFQQDMPAARWSWGACDGLFTPRPLGPLFDLAEQLGGPLLELCRAGAGREELFRGLLREVGDPARLDVVVVEDVHWADEATLDLLRFLGRRLRGSALLLLATYRDDGLSAADPLRVTLGDLASQRSTRRIDLAPLSTRAVRELAGGSDADAGALHRLTGGNPFYVTEVVQAGMHEVPGSARDAVLARAARLSGAARQVLDVAALMGTRVEWRLLEAVTPCPAPAVDELLACGLLTGDGEWLRFRHEIARLAVEGALPARRGRVTHGLVLAALAALGCDDDARMAFHAEAAGEAAAVLRHAPAAARRAAWLASHREAAAQYRRALRFAAEADAATVAQLCEELADEAALLDQWQDAAEACERALTQWRQVGERLREGSALRRLSRIKWNLCHGEVADAEAAVAVLEPLGPGIELAWAYATLANHRMLRYEHDLAEPSALRAQELAEPLGATDVLSDALNTRAACAWIRGAAWEEQMRRALKVALAGRHQDQAGRAYTNLVAMHSGRRRFAEAERCAAEGIAYCDEHDLPTYGTCVRGELATIMERTGRWEESLAISSAILATVGRSPSNRMCTVRRIGSVLARRGEGGLWPHLDEAAELADRTGEPQQIVPVRLTRAEAYWLEGRTSQARHEAELAHDVAATSDAWDRGAVAVWLLRTGSPRTPHGVLPEPYRLELDGDPAGAAQAWSELGCHYDAALALSGTNGEPELREALRILTDLGALPAARIVRRRLRGLGVRSLPAGPRAATREHPSGLTRREREVLALLCAQHTNAEIAAKLFISVKTAGHHVSAILAKLGAPSRAAAADQAVQLGLTEADAADAIELTVEQPAKLGSLPPAAGADHNEQKRQMIER</sequence>
<dbReference type="PRINTS" id="PR00038">
    <property type="entry name" value="HTHLUXR"/>
</dbReference>
<dbReference type="SMART" id="SM00421">
    <property type="entry name" value="HTH_LUXR"/>
    <property type="match status" value="1"/>
</dbReference>
<dbReference type="Gene3D" id="1.25.40.10">
    <property type="entry name" value="Tetratricopeptide repeat domain"/>
    <property type="match status" value="1"/>
</dbReference>
<evidence type="ECO:0000256" key="1">
    <source>
        <dbReference type="ARBA" id="ARBA00022741"/>
    </source>
</evidence>
<reference evidence="5 6" key="1">
    <citation type="submission" date="2024-09" db="EMBL/GenBank/DDBJ databases">
        <authorList>
            <person name="Sun Q."/>
            <person name="Mori K."/>
        </authorList>
    </citation>
    <scope>NUCLEOTIDE SEQUENCE [LARGE SCALE GENOMIC DNA]</scope>
    <source>
        <strain evidence="5 6">JCM 3143</strain>
    </source>
</reference>
<dbReference type="InterPro" id="IPR036388">
    <property type="entry name" value="WH-like_DNA-bd_sf"/>
</dbReference>
<dbReference type="EMBL" id="JBHMBW010000080">
    <property type="protein sequence ID" value="MFB9630060.1"/>
    <property type="molecule type" value="Genomic_DNA"/>
</dbReference>
<keyword evidence="1" id="KW-0547">Nucleotide-binding</keyword>
<feature type="domain" description="HTH luxR-type" evidence="4">
    <location>
        <begin position="790"/>
        <end position="855"/>
    </location>
</feature>
<evidence type="ECO:0000313" key="5">
    <source>
        <dbReference type="EMBL" id="MFB9630060.1"/>
    </source>
</evidence>
<dbReference type="Proteomes" id="UP001589532">
    <property type="component" value="Unassembled WGS sequence"/>
</dbReference>
<gene>
    <name evidence="5" type="ORF">ACFFSA_43905</name>
</gene>
<feature type="region of interest" description="Disordered" evidence="3">
    <location>
        <begin position="875"/>
        <end position="896"/>
    </location>
</feature>
<dbReference type="Gene3D" id="1.10.10.10">
    <property type="entry name" value="Winged helix-like DNA-binding domain superfamily/Winged helix DNA-binding domain"/>
    <property type="match status" value="1"/>
</dbReference>
<dbReference type="SUPFAM" id="SSF52540">
    <property type="entry name" value="P-loop containing nucleoside triphosphate hydrolases"/>
    <property type="match status" value="1"/>
</dbReference>
<comment type="caution">
    <text evidence="5">The sequence shown here is derived from an EMBL/GenBank/DDBJ whole genome shotgun (WGS) entry which is preliminary data.</text>
</comment>
<dbReference type="InterPro" id="IPR027417">
    <property type="entry name" value="P-loop_NTPase"/>
</dbReference>
<dbReference type="InterPro" id="IPR000792">
    <property type="entry name" value="Tscrpt_reg_LuxR_C"/>
</dbReference>
<evidence type="ECO:0000313" key="6">
    <source>
        <dbReference type="Proteomes" id="UP001589532"/>
    </source>
</evidence>
<organism evidence="5 6">
    <name type="scientific">Nonomuraea helvata</name>
    <dbReference type="NCBI Taxonomy" id="37484"/>
    <lineage>
        <taxon>Bacteria</taxon>
        <taxon>Bacillati</taxon>
        <taxon>Actinomycetota</taxon>
        <taxon>Actinomycetes</taxon>
        <taxon>Streptosporangiales</taxon>
        <taxon>Streptosporangiaceae</taxon>
        <taxon>Nonomuraea</taxon>
    </lineage>
</organism>
<dbReference type="PROSITE" id="PS50043">
    <property type="entry name" value="HTH_LUXR_2"/>
    <property type="match status" value="1"/>
</dbReference>
<dbReference type="PANTHER" id="PTHR16305:SF35">
    <property type="entry name" value="TRANSCRIPTIONAL ACTIVATOR DOMAIN"/>
    <property type="match status" value="1"/>
</dbReference>
<evidence type="ECO:0000256" key="3">
    <source>
        <dbReference type="SAM" id="MobiDB-lite"/>
    </source>
</evidence>
<evidence type="ECO:0000256" key="2">
    <source>
        <dbReference type="ARBA" id="ARBA00022840"/>
    </source>
</evidence>
<dbReference type="CDD" id="cd06170">
    <property type="entry name" value="LuxR_C_like"/>
    <property type="match status" value="1"/>
</dbReference>
<name>A0ABV5SED9_9ACTN</name>
<dbReference type="SUPFAM" id="SSF46894">
    <property type="entry name" value="C-terminal effector domain of the bipartite response regulators"/>
    <property type="match status" value="1"/>
</dbReference>
<dbReference type="InterPro" id="IPR041664">
    <property type="entry name" value="AAA_16"/>
</dbReference>
<feature type="compositionally biased region" description="Basic and acidic residues" evidence="3">
    <location>
        <begin position="885"/>
        <end position="896"/>
    </location>
</feature>
<keyword evidence="2" id="KW-0067">ATP-binding</keyword>
<dbReference type="InterPro" id="IPR016032">
    <property type="entry name" value="Sig_transdc_resp-reg_C-effctor"/>
</dbReference>